<dbReference type="Pfam" id="PF00995">
    <property type="entry name" value="Sec1"/>
    <property type="match status" value="1"/>
</dbReference>
<feature type="region of interest" description="Disordered" evidence="2">
    <location>
        <begin position="1"/>
        <end position="31"/>
    </location>
</feature>
<dbReference type="OrthoDB" id="10262287at2759"/>
<reference evidence="3" key="2">
    <citation type="submission" date="2020-11" db="EMBL/GenBank/DDBJ databases">
        <authorList>
            <consortium name="DOE Joint Genome Institute"/>
            <person name="Kuo A."/>
            <person name="Miyauchi S."/>
            <person name="Kiss E."/>
            <person name="Drula E."/>
            <person name="Kohler A."/>
            <person name="Sanchez-Garcia M."/>
            <person name="Andreopoulos B."/>
            <person name="Barry K.W."/>
            <person name="Bonito G."/>
            <person name="Buee M."/>
            <person name="Carver A."/>
            <person name="Chen C."/>
            <person name="Cichocki N."/>
            <person name="Clum A."/>
            <person name="Culley D."/>
            <person name="Crous P.W."/>
            <person name="Fauchery L."/>
            <person name="Girlanda M."/>
            <person name="Hayes R."/>
            <person name="Keri Z."/>
            <person name="Labutti K."/>
            <person name="Lipzen A."/>
            <person name="Lombard V."/>
            <person name="Magnuson J."/>
            <person name="Maillard F."/>
            <person name="Morin E."/>
            <person name="Murat C."/>
            <person name="Nolan M."/>
            <person name="Ohm R."/>
            <person name="Pangilinan J."/>
            <person name="Pereira M."/>
            <person name="Perotto S."/>
            <person name="Peter M."/>
            <person name="Riley R."/>
            <person name="Sitrit Y."/>
            <person name="Stielow B."/>
            <person name="Szollosi G."/>
            <person name="Zifcakova L."/>
            <person name="Stursova M."/>
            <person name="Spatafora J.W."/>
            <person name="Tedersoo L."/>
            <person name="Vaario L.-M."/>
            <person name="Yamada A."/>
            <person name="Yan M."/>
            <person name="Wang P."/>
            <person name="Xu J."/>
            <person name="Bruns T."/>
            <person name="Baldrian P."/>
            <person name="Vilgalys R."/>
            <person name="Henrissat B."/>
            <person name="Grigoriev I.V."/>
            <person name="Hibbett D."/>
            <person name="Nagy L.G."/>
            <person name="Martin F.M."/>
        </authorList>
    </citation>
    <scope>NUCLEOTIDE SEQUENCE</scope>
    <source>
        <strain evidence="3">UH-Tt-Lm1</strain>
    </source>
</reference>
<dbReference type="Proteomes" id="UP000736335">
    <property type="component" value="Unassembled WGS sequence"/>
</dbReference>
<sequence length="702" mass="76368">MAAPSTPNSTKDEQRVHHPSRLEQDEEPGPDLSILKEIGKKALIDSLNSVNGAKTLVLDNSIAGPLGLVTDVSLLKHHGVDKMFWLESGPLTSTTTNVVYLCRPLIRNIKIVADQIKGHARESQKHAYTLILVPRVSTLVKRILEEEGVLGEVNISSYNLQFIPLAEDVVSLENDNAFKEIWVDGDETSIYDSAQALVTLQRLFGPFPRVLGKGNFAFRLSQLLDKESTLLPTNNDPSVAPDKFDSLIILDRRVDMITPLLTQLTYEGLVDELVGIKNSYVELPQSVLAPQTGPGTQPTAGPSSSPNAPGPAGVLISRDKKKKHNLSASTDPLFEELRDLNFSAVGKKLNKVAHRLDEDYKRRHQAKTVAQLKDFVGKLGGLQTEHQSLGLHTRLSEMLVPLTRTTEFNKSLEIQQNLLASYNVANQITAIEDMIAQGAEMQIVLRLLCLASITSGGIKTKILERIKRDFLQAYGYHLLPLLLSLTAPPLCILQPNPLPAPTPYELAASKYPFASLRKSLRLLIDDIDNVEELENDISYVYSGYAPISVRLVQCVAQKGGVLSNPALDKADKPEGEPADGTVDVSSGTTKVQAHPIVGWKGFEDVLASMPGETVDFVPKGLVPTGVVNPGSIVRTSSREQAKTTAVFFLGGCTYTEIAAIRWVAKQNIGRRFLIATTGIISGRSVVERVAGVSPGSGKDASI</sequence>
<accession>A0A9P6HER7</accession>
<dbReference type="InterPro" id="IPR043154">
    <property type="entry name" value="Sec-1-like_dom1"/>
</dbReference>
<dbReference type="PANTHER" id="PTHR11679">
    <property type="entry name" value="VESICLE PROTEIN SORTING-ASSOCIATED"/>
    <property type="match status" value="1"/>
</dbReference>
<evidence type="ECO:0000313" key="3">
    <source>
        <dbReference type="EMBL" id="KAF9785731.1"/>
    </source>
</evidence>
<organism evidence="3 4">
    <name type="scientific">Thelephora terrestris</name>
    <dbReference type="NCBI Taxonomy" id="56493"/>
    <lineage>
        <taxon>Eukaryota</taxon>
        <taxon>Fungi</taxon>
        <taxon>Dikarya</taxon>
        <taxon>Basidiomycota</taxon>
        <taxon>Agaricomycotina</taxon>
        <taxon>Agaricomycetes</taxon>
        <taxon>Thelephorales</taxon>
        <taxon>Thelephoraceae</taxon>
        <taxon>Thelephora</taxon>
    </lineage>
</organism>
<keyword evidence="4" id="KW-1185">Reference proteome</keyword>
<evidence type="ECO:0000256" key="2">
    <source>
        <dbReference type="SAM" id="MobiDB-lite"/>
    </source>
</evidence>
<dbReference type="Gene3D" id="3.40.50.1910">
    <property type="match status" value="1"/>
</dbReference>
<dbReference type="AlphaFoldDB" id="A0A9P6HER7"/>
<dbReference type="InterPro" id="IPR036045">
    <property type="entry name" value="Sec1-like_sf"/>
</dbReference>
<dbReference type="InterPro" id="IPR027482">
    <property type="entry name" value="Sec1-like_dom2"/>
</dbReference>
<dbReference type="SUPFAM" id="SSF56815">
    <property type="entry name" value="Sec1/munc18-like (SM) proteins"/>
    <property type="match status" value="1"/>
</dbReference>
<dbReference type="InterPro" id="IPR001619">
    <property type="entry name" value="Sec1-like"/>
</dbReference>
<dbReference type="GO" id="GO:0016192">
    <property type="term" value="P:vesicle-mediated transport"/>
    <property type="evidence" value="ECO:0007669"/>
    <property type="project" value="InterPro"/>
</dbReference>
<feature type="region of interest" description="Disordered" evidence="2">
    <location>
        <begin position="565"/>
        <end position="586"/>
    </location>
</feature>
<dbReference type="Gene3D" id="3.40.50.2060">
    <property type="match status" value="1"/>
</dbReference>
<protein>
    <submittedName>
        <fullName evidence="3">Sec1-like protein</fullName>
    </submittedName>
</protein>
<dbReference type="Gene3D" id="3.90.830.10">
    <property type="entry name" value="Syntaxin Binding Protein 1, Chain A, domain 2"/>
    <property type="match status" value="1"/>
</dbReference>
<comment type="caution">
    <text evidence="3">The sequence shown here is derived from an EMBL/GenBank/DDBJ whole genome shotgun (WGS) entry which is preliminary data.</text>
</comment>
<comment type="similarity">
    <text evidence="1">Belongs to the STXBP/unc-18/SEC1 family.</text>
</comment>
<evidence type="ECO:0000256" key="1">
    <source>
        <dbReference type="ARBA" id="ARBA00009884"/>
    </source>
</evidence>
<dbReference type="PIRSF" id="PIRSF005715">
    <property type="entry name" value="VPS45_Sec1"/>
    <property type="match status" value="1"/>
</dbReference>
<feature type="region of interest" description="Disordered" evidence="2">
    <location>
        <begin position="288"/>
        <end position="324"/>
    </location>
</feature>
<reference evidence="3" key="1">
    <citation type="journal article" date="2020" name="Nat. Commun.">
        <title>Large-scale genome sequencing of mycorrhizal fungi provides insights into the early evolution of symbiotic traits.</title>
        <authorList>
            <person name="Miyauchi S."/>
            <person name="Kiss E."/>
            <person name="Kuo A."/>
            <person name="Drula E."/>
            <person name="Kohler A."/>
            <person name="Sanchez-Garcia M."/>
            <person name="Morin E."/>
            <person name="Andreopoulos B."/>
            <person name="Barry K.W."/>
            <person name="Bonito G."/>
            <person name="Buee M."/>
            <person name="Carver A."/>
            <person name="Chen C."/>
            <person name="Cichocki N."/>
            <person name="Clum A."/>
            <person name="Culley D."/>
            <person name="Crous P.W."/>
            <person name="Fauchery L."/>
            <person name="Girlanda M."/>
            <person name="Hayes R.D."/>
            <person name="Keri Z."/>
            <person name="LaButti K."/>
            <person name="Lipzen A."/>
            <person name="Lombard V."/>
            <person name="Magnuson J."/>
            <person name="Maillard F."/>
            <person name="Murat C."/>
            <person name="Nolan M."/>
            <person name="Ohm R.A."/>
            <person name="Pangilinan J."/>
            <person name="Pereira M.F."/>
            <person name="Perotto S."/>
            <person name="Peter M."/>
            <person name="Pfister S."/>
            <person name="Riley R."/>
            <person name="Sitrit Y."/>
            <person name="Stielow J.B."/>
            <person name="Szollosi G."/>
            <person name="Zifcakova L."/>
            <person name="Stursova M."/>
            <person name="Spatafora J.W."/>
            <person name="Tedersoo L."/>
            <person name="Vaario L.M."/>
            <person name="Yamada A."/>
            <person name="Yan M."/>
            <person name="Wang P."/>
            <person name="Xu J."/>
            <person name="Bruns T."/>
            <person name="Baldrian P."/>
            <person name="Vilgalys R."/>
            <person name="Dunand C."/>
            <person name="Henrissat B."/>
            <person name="Grigoriev I.V."/>
            <person name="Hibbett D."/>
            <person name="Nagy L.G."/>
            <person name="Martin F.M."/>
        </authorList>
    </citation>
    <scope>NUCLEOTIDE SEQUENCE</scope>
    <source>
        <strain evidence="3">UH-Tt-Lm1</strain>
    </source>
</reference>
<feature type="compositionally biased region" description="Low complexity" evidence="2">
    <location>
        <begin position="298"/>
        <end position="313"/>
    </location>
</feature>
<dbReference type="Gene3D" id="1.25.40.850">
    <property type="match status" value="1"/>
</dbReference>
<gene>
    <name evidence="3" type="ORF">BJ322DRAFT_1056030</name>
</gene>
<dbReference type="InterPro" id="IPR043155">
    <property type="entry name" value="VPS33_dom3b"/>
</dbReference>
<proteinExistence type="inferred from homology"/>
<evidence type="ECO:0000313" key="4">
    <source>
        <dbReference type="Proteomes" id="UP000736335"/>
    </source>
</evidence>
<dbReference type="EMBL" id="WIUZ02000006">
    <property type="protein sequence ID" value="KAF9785731.1"/>
    <property type="molecule type" value="Genomic_DNA"/>
</dbReference>
<feature type="compositionally biased region" description="Basic and acidic residues" evidence="2">
    <location>
        <begin position="10"/>
        <end position="23"/>
    </location>
</feature>
<name>A0A9P6HER7_9AGAM</name>
<dbReference type="InterPro" id="IPR043127">
    <property type="entry name" value="Sec-1-like_dom3a"/>
</dbReference>